<dbReference type="KEGG" id="halu:HUG12_18510"/>
<dbReference type="SUPFAM" id="SSF51182">
    <property type="entry name" value="RmlC-like cupins"/>
    <property type="match status" value="1"/>
</dbReference>
<evidence type="ECO:0000313" key="2">
    <source>
        <dbReference type="EMBL" id="QLG63611.1"/>
    </source>
</evidence>
<keyword evidence="3" id="KW-1185">Reference proteome</keyword>
<dbReference type="InterPro" id="IPR014710">
    <property type="entry name" value="RmlC-like_jellyroll"/>
</dbReference>
<dbReference type="InterPro" id="IPR013096">
    <property type="entry name" value="Cupin_2"/>
</dbReference>
<dbReference type="Gene3D" id="2.60.120.10">
    <property type="entry name" value="Jelly Rolls"/>
    <property type="match status" value="1"/>
</dbReference>
<name>A0A7D5LCW5_9EURY</name>
<proteinExistence type="predicted"/>
<reference evidence="2 3" key="1">
    <citation type="submission" date="2020-06" db="EMBL/GenBank/DDBJ databases">
        <title>NJ-3-1, isolated from saline soil.</title>
        <authorList>
            <person name="Cui H.L."/>
            <person name="Shi X."/>
        </authorList>
    </citation>
    <scope>NUCLEOTIDE SEQUENCE [LARGE SCALE GENOMIC DNA]</scope>
    <source>
        <strain evidence="2 3">NJ-3-1</strain>
    </source>
</reference>
<evidence type="ECO:0000259" key="1">
    <source>
        <dbReference type="Pfam" id="PF07883"/>
    </source>
</evidence>
<feature type="domain" description="Cupin type-2" evidence="1">
    <location>
        <begin position="30"/>
        <end position="93"/>
    </location>
</feature>
<dbReference type="EMBL" id="CP058579">
    <property type="protein sequence ID" value="QLG63611.1"/>
    <property type="molecule type" value="Genomic_DNA"/>
</dbReference>
<dbReference type="GeneID" id="56039495"/>
<sequence>MTESIENPATGERIEFRGATDGALRFDYYLEPGGYAMGKVDHVHPRQEERFTIESGRLGVRIDGDEWTATPGSRFAILAGTPHTVWNDAPTETHAVIEMRPALDARTLFETMYGLARDGKTRRWGLPGPLQLAVVADEFREELAFAGVPVPIQRALASGVSTVGRRVGCQGRYSRYSGLPVESK</sequence>
<dbReference type="Pfam" id="PF07883">
    <property type="entry name" value="Cupin_2"/>
    <property type="match status" value="1"/>
</dbReference>
<dbReference type="OrthoDB" id="190812at2157"/>
<evidence type="ECO:0000313" key="3">
    <source>
        <dbReference type="Proteomes" id="UP000509626"/>
    </source>
</evidence>
<dbReference type="RefSeq" id="WP_179270195.1">
    <property type="nucleotide sequence ID" value="NZ_CP058579.1"/>
</dbReference>
<accession>A0A7D5LCW5</accession>
<dbReference type="Proteomes" id="UP000509626">
    <property type="component" value="Chromosome"/>
</dbReference>
<dbReference type="InterPro" id="IPR011051">
    <property type="entry name" value="RmlC_Cupin_sf"/>
</dbReference>
<gene>
    <name evidence="2" type="ORF">HUG12_18510</name>
</gene>
<protein>
    <submittedName>
        <fullName evidence="2">Cupin domain-containing protein</fullName>
    </submittedName>
</protein>
<organism evidence="2 3">
    <name type="scientific">Halorarum salinum</name>
    <dbReference type="NCBI Taxonomy" id="2743089"/>
    <lineage>
        <taxon>Archaea</taxon>
        <taxon>Methanobacteriati</taxon>
        <taxon>Methanobacteriota</taxon>
        <taxon>Stenosarchaea group</taxon>
        <taxon>Halobacteria</taxon>
        <taxon>Halobacteriales</taxon>
        <taxon>Haloferacaceae</taxon>
        <taxon>Halorarum</taxon>
    </lineage>
</organism>
<dbReference type="AlphaFoldDB" id="A0A7D5LCW5"/>